<dbReference type="InterPro" id="IPR000160">
    <property type="entry name" value="GGDEF_dom"/>
</dbReference>
<dbReference type="SUPFAM" id="SSF55073">
    <property type="entry name" value="Nucleotide cyclase"/>
    <property type="match status" value="1"/>
</dbReference>
<dbReference type="CDD" id="cd01949">
    <property type="entry name" value="GGDEF"/>
    <property type="match status" value="1"/>
</dbReference>
<dbReference type="RefSeq" id="WP_187785301.1">
    <property type="nucleotide sequence ID" value="NZ_JACTVA010000027.1"/>
</dbReference>
<evidence type="ECO:0000256" key="1">
    <source>
        <dbReference type="ARBA" id="ARBA00012528"/>
    </source>
</evidence>
<dbReference type="InterPro" id="IPR001789">
    <property type="entry name" value="Sig_transdc_resp-reg_receiver"/>
</dbReference>
<evidence type="ECO:0000256" key="3">
    <source>
        <dbReference type="PROSITE-ProRule" id="PRU00169"/>
    </source>
</evidence>
<feature type="domain" description="Response regulatory" evidence="4">
    <location>
        <begin position="8"/>
        <end position="123"/>
    </location>
</feature>
<dbReference type="PANTHER" id="PTHR45138:SF9">
    <property type="entry name" value="DIGUANYLATE CYCLASE DGCM-RELATED"/>
    <property type="match status" value="1"/>
</dbReference>
<proteinExistence type="predicted"/>
<dbReference type="Gene3D" id="3.40.50.2300">
    <property type="match status" value="1"/>
</dbReference>
<name>A0ABR7RNG5_9PROT</name>
<sequence length="311" mass="32549">MTKTGPPTVLIASADPTQRAALAGLLPEGFHARMAADAESTLAALAESDFTLVLLATALPSLHGQLLLQQLKAHPRAADTPVILVVAAGEEAAEEAGLCLGALDSLPWPLRPPVARARLRAHLQAALLTRQLASLTTRDALTGLGNRRHFEDALDRACRLAARTGETMGVALVDIDHFNAYAAHHGTSTGEAALRQIAALLQGIARRPQDVTSHHGSGAFALLMQQTGHFARRLDQVRHDIAALALPHAPTAPAPTLTVSAGGVVARIPRDAFASAAPLLLGHAANLLQRARDAGRNKVVTEALLVRPDTG</sequence>
<dbReference type="PROSITE" id="PS50110">
    <property type="entry name" value="RESPONSE_REGULATORY"/>
    <property type="match status" value="1"/>
</dbReference>
<organism evidence="6 7">
    <name type="scientific">Teichococcus aerophilus</name>
    <dbReference type="NCBI Taxonomy" id="1224513"/>
    <lineage>
        <taxon>Bacteria</taxon>
        <taxon>Pseudomonadati</taxon>
        <taxon>Pseudomonadota</taxon>
        <taxon>Alphaproteobacteria</taxon>
        <taxon>Acetobacterales</taxon>
        <taxon>Roseomonadaceae</taxon>
        <taxon>Roseomonas</taxon>
    </lineage>
</organism>
<dbReference type="SUPFAM" id="SSF52172">
    <property type="entry name" value="CheY-like"/>
    <property type="match status" value="1"/>
</dbReference>
<dbReference type="InterPro" id="IPR029787">
    <property type="entry name" value="Nucleotide_cyclase"/>
</dbReference>
<accession>A0ABR7RNG5</accession>
<dbReference type="InterPro" id="IPR043128">
    <property type="entry name" value="Rev_trsase/Diguanyl_cyclase"/>
</dbReference>
<reference evidence="6 7" key="1">
    <citation type="journal article" date="2013" name="Int. J. Syst. Evol. Microbiol.">
        <title>Roseomonas aerophila sp. nov., isolated from air.</title>
        <authorList>
            <person name="Kim S.J."/>
            <person name="Weon H.Y."/>
            <person name="Ahn J.H."/>
            <person name="Hong S.B."/>
            <person name="Seok S.J."/>
            <person name="Whang K.S."/>
            <person name="Kwon S.W."/>
        </authorList>
    </citation>
    <scope>NUCLEOTIDE SEQUENCE [LARGE SCALE GENOMIC DNA]</scope>
    <source>
        <strain evidence="6 7">NBRC 108923</strain>
    </source>
</reference>
<comment type="catalytic activity">
    <reaction evidence="2">
        <text>2 GTP = 3',3'-c-di-GMP + 2 diphosphate</text>
        <dbReference type="Rhea" id="RHEA:24898"/>
        <dbReference type="ChEBI" id="CHEBI:33019"/>
        <dbReference type="ChEBI" id="CHEBI:37565"/>
        <dbReference type="ChEBI" id="CHEBI:58805"/>
        <dbReference type="EC" id="2.7.7.65"/>
    </reaction>
</comment>
<dbReference type="PANTHER" id="PTHR45138">
    <property type="entry name" value="REGULATORY COMPONENTS OF SENSORY TRANSDUCTION SYSTEM"/>
    <property type="match status" value="1"/>
</dbReference>
<dbReference type="SMART" id="SM00448">
    <property type="entry name" value="REC"/>
    <property type="match status" value="1"/>
</dbReference>
<dbReference type="PROSITE" id="PS50887">
    <property type="entry name" value="GGDEF"/>
    <property type="match status" value="1"/>
</dbReference>
<gene>
    <name evidence="6" type="ORF">IBL26_14970</name>
</gene>
<evidence type="ECO:0000313" key="6">
    <source>
        <dbReference type="EMBL" id="MBC9208144.1"/>
    </source>
</evidence>
<keyword evidence="7" id="KW-1185">Reference proteome</keyword>
<evidence type="ECO:0000259" key="4">
    <source>
        <dbReference type="PROSITE" id="PS50110"/>
    </source>
</evidence>
<dbReference type="Pfam" id="PF00990">
    <property type="entry name" value="GGDEF"/>
    <property type="match status" value="1"/>
</dbReference>
<comment type="caution">
    <text evidence="3">Lacks conserved residue(s) required for the propagation of feature annotation.</text>
</comment>
<dbReference type="SMART" id="SM00267">
    <property type="entry name" value="GGDEF"/>
    <property type="match status" value="1"/>
</dbReference>
<dbReference type="InterPro" id="IPR011006">
    <property type="entry name" value="CheY-like_superfamily"/>
</dbReference>
<dbReference type="EMBL" id="JACTVA010000027">
    <property type="protein sequence ID" value="MBC9208144.1"/>
    <property type="molecule type" value="Genomic_DNA"/>
</dbReference>
<protein>
    <recommendedName>
        <fullName evidence="1">diguanylate cyclase</fullName>
        <ecNumber evidence="1">2.7.7.65</ecNumber>
    </recommendedName>
</protein>
<dbReference type="NCBIfam" id="TIGR00254">
    <property type="entry name" value="GGDEF"/>
    <property type="match status" value="1"/>
</dbReference>
<evidence type="ECO:0000259" key="5">
    <source>
        <dbReference type="PROSITE" id="PS50887"/>
    </source>
</evidence>
<dbReference type="Proteomes" id="UP000626026">
    <property type="component" value="Unassembled WGS sequence"/>
</dbReference>
<dbReference type="EC" id="2.7.7.65" evidence="1"/>
<dbReference type="Pfam" id="PF00072">
    <property type="entry name" value="Response_reg"/>
    <property type="match status" value="1"/>
</dbReference>
<dbReference type="Gene3D" id="3.30.70.270">
    <property type="match status" value="1"/>
</dbReference>
<feature type="domain" description="GGDEF" evidence="5">
    <location>
        <begin position="166"/>
        <end position="304"/>
    </location>
</feature>
<comment type="caution">
    <text evidence="6">The sequence shown here is derived from an EMBL/GenBank/DDBJ whole genome shotgun (WGS) entry which is preliminary data.</text>
</comment>
<evidence type="ECO:0000313" key="7">
    <source>
        <dbReference type="Proteomes" id="UP000626026"/>
    </source>
</evidence>
<evidence type="ECO:0000256" key="2">
    <source>
        <dbReference type="ARBA" id="ARBA00034247"/>
    </source>
</evidence>
<dbReference type="InterPro" id="IPR050469">
    <property type="entry name" value="Diguanylate_Cyclase"/>
</dbReference>